<reference evidence="1" key="1">
    <citation type="submission" date="2014-09" db="EMBL/GenBank/DDBJ databases">
        <authorList>
            <person name="Magalhaes I.L.F."/>
            <person name="Oliveira U."/>
            <person name="Santos F.R."/>
            <person name="Vidigal T.H.D.A."/>
            <person name="Brescovit A.D."/>
            <person name="Santos A.J."/>
        </authorList>
    </citation>
    <scope>NUCLEOTIDE SEQUENCE</scope>
    <source>
        <tissue evidence="1">Shoot tissue taken approximately 20 cm above the soil surface</tissue>
    </source>
</reference>
<organism evidence="1">
    <name type="scientific">Arundo donax</name>
    <name type="common">Giant reed</name>
    <name type="synonym">Donax arundinaceus</name>
    <dbReference type="NCBI Taxonomy" id="35708"/>
    <lineage>
        <taxon>Eukaryota</taxon>
        <taxon>Viridiplantae</taxon>
        <taxon>Streptophyta</taxon>
        <taxon>Embryophyta</taxon>
        <taxon>Tracheophyta</taxon>
        <taxon>Spermatophyta</taxon>
        <taxon>Magnoliopsida</taxon>
        <taxon>Liliopsida</taxon>
        <taxon>Poales</taxon>
        <taxon>Poaceae</taxon>
        <taxon>PACMAD clade</taxon>
        <taxon>Arundinoideae</taxon>
        <taxon>Arundineae</taxon>
        <taxon>Arundo</taxon>
    </lineage>
</organism>
<protein>
    <submittedName>
        <fullName evidence="1">Uncharacterized protein</fullName>
    </submittedName>
</protein>
<name>A0A0A8YBX6_ARUDO</name>
<proteinExistence type="predicted"/>
<dbReference type="EMBL" id="GBRH01274930">
    <property type="protein sequence ID" value="JAD22965.1"/>
    <property type="molecule type" value="Transcribed_RNA"/>
</dbReference>
<accession>A0A0A8YBX6</accession>
<dbReference type="AlphaFoldDB" id="A0A0A8YBX6"/>
<reference evidence="1" key="2">
    <citation type="journal article" date="2015" name="Data Brief">
        <title>Shoot transcriptome of the giant reed, Arundo donax.</title>
        <authorList>
            <person name="Barrero R.A."/>
            <person name="Guerrero F.D."/>
            <person name="Moolhuijzen P."/>
            <person name="Goolsby J.A."/>
            <person name="Tidwell J."/>
            <person name="Bellgard S.E."/>
            <person name="Bellgard M.I."/>
        </authorList>
    </citation>
    <scope>NUCLEOTIDE SEQUENCE</scope>
    <source>
        <tissue evidence="1">Shoot tissue taken approximately 20 cm above the soil surface</tissue>
    </source>
</reference>
<evidence type="ECO:0000313" key="1">
    <source>
        <dbReference type="EMBL" id="JAD22965.1"/>
    </source>
</evidence>
<sequence>MFVMIRNNSLQKTYRSCLTLGKTTFSGVGSLWIIML</sequence>